<name>A0A9P7A0D7_9AGAM</name>
<dbReference type="EMBL" id="JABBWD010000012">
    <property type="protein sequence ID" value="KAG1779450.1"/>
    <property type="molecule type" value="Genomic_DNA"/>
</dbReference>
<proteinExistence type="predicted"/>
<organism evidence="1 2">
    <name type="scientific">Suillus placidus</name>
    <dbReference type="NCBI Taxonomy" id="48579"/>
    <lineage>
        <taxon>Eukaryota</taxon>
        <taxon>Fungi</taxon>
        <taxon>Dikarya</taxon>
        <taxon>Basidiomycota</taxon>
        <taxon>Agaricomycotina</taxon>
        <taxon>Agaricomycetes</taxon>
        <taxon>Agaricomycetidae</taxon>
        <taxon>Boletales</taxon>
        <taxon>Suillineae</taxon>
        <taxon>Suillaceae</taxon>
        <taxon>Suillus</taxon>
    </lineage>
</organism>
<dbReference type="AlphaFoldDB" id="A0A9P7A0D7"/>
<accession>A0A9P7A0D7</accession>
<protein>
    <submittedName>
        <fullName evidence="1">Uncharacterized protein</fullName>
    </submittedName>
</protein>
<keyword evidence="2" id="KW-1185">Reference proteome</keyword>
<sequence>MSLMRGRGLAAAKYWRPRTSSMPSTMSGNLGLVMLHFSALDPLIVKLRTPAYPQTVAVMQLEAWVGEMGIHLIFCLQAQLIGSVATGGYISPAKTRKPQFISFSINAAMSLRSLQIPWSTGGAAAIMISASFDISVARDTV</sequence>
<reference evidence="1" key="1">
    <citation type="journal article" date="2020" name="New Phytol.">
        <title>Comparative genomics reveals dynamic genome evolution in host specialist ectomycorrhizal fungi.</title>
        <authorList>
            <person name="Lofgren L.A."/>
            <person name="Nguyen N.H."/>
            <person name="Vilgalys R."/>
            <person name="Ruytinx J."/>
            <person name="Liao H.L."/>
            <person name="Branco S."/>
            <person name="Kuo A."/>
            <person name="LaButti K."/>
            <person name="Lipzen A."/>
            <person name="Andreopoulos W."/>
            <person name="Pangilinan J."/>
            <person name="Riley R."/>
            <person name="Hundley H."/>
            <person name="Na H."/>
            <person name="Barry K."/>
            <person name="Grigoriev I.V."/>
            <person name="Stajich J.E."/>
            <person name="Kennedy P.G."/>
        </authorList>
    </citation>
    <scope>NUCLEOTIDE SEQUENCE</scope>
    <source>
        <strain evidence="1">DOB743</strain>
    </source>
</reference>
<gene>
    <name evidence="1" type="ORF">EV702DRAFT_1043873</name>
</gene>
<dbReference type="Proteomes" id="UP000714275">
    <property type="component" value="Unassembled WGS sequence"/>
</dbReference>
<comment type="caution">
    <text evidence="1">The sequence shown here is derived from an EMBL/GenBank/DDBJ whole genome shotgun (WGS) entry which is preliminary data.</text>
</comment>
<evidence type="ECO:0000313" key="1">
    <source>
        <dbReference type="EMBL" id="KAG1779450.1"/>
    </source>
</evidence>
<evidence type="ECO:0000313" key="2">
    <source>
        <dbReference type="Proteomes" id="UP000714275"/>
    </source>
</evidence>